<reference evidence="1 2" key="1">
    <citation type="submission" date="2020-03" db="EMBL/GenBank/DDBJ databases">
        <title>Draft Genome Sequence of Cudoniella acicularis.</title>
        <authorList>
            <person name="Buettner E."/>
            <person name="Kellner H."/>
        </authorList>
    </citation>
    <scope>NUCLEOTIDE SEQUENCE [LARGE SCALE GENOMIC DNA]</scope>
    <source>
        <strain evidence="1 2">DSM 108380</strain>
    </source>
</reference>
<dbReference type="EMBL" id="JAAMPI010000887">
    <property type="protein sequence ID" value="KAF4627936.1"/>
    <property type="molecule type" value="Genomic_DNA"/>
</dbReference>
<organism evidence="1 2">
    <name type="scientific">Cudoniella acicularis</name>
    <dbReference type="NCBI Taxonomy" id="354080"/>
    <lineage>
        <taxon>Eukaryota</taxon>
        <taxon>Fungi</taxon>
        <taxon>Dikarya</taxon>
        <taxon>Ascomycota</taxon>
        <taxon>Pezizomycotina</taxon>
        <taxon>Leotiomycetes</taxon>
        <taxon>Helotiales</taxon>
        <taxon>Tricladiaceae</taxon>
        <taxon>Cudoniella</taxon>
    </lineage>
</organism>
<keyword evidence="2" id="KW-1185">Reference proteome</keyword>
<dbReference type="AlphaFoldDB" id="A0A8H4RFY2"/>
<gene>
    <name evidence="1" type="ORF">G7Y89_g10214</name>
</gene>
<sequence>MSGLPLPSLALLDIISLCDVSTLKSLRLTRKAIRNLVDTYEISISTNIKRHSFTVDELASFHLHDGFYSELQCLFLLDYRVRTTRWLTDVALENLQEDGDSGTSYGNIGTNETQGDTVRGCVNTGWSILWRLSDIAHRVILKMTDLNPGDVPNRISSLTRGTPLVRELETAIKNEQIKYISSLSYAETHNYFLLQDYLAAVFHDRVFDDPRGKNSDWRIGNEFGYGNSWLNWLVLREGPNFFAKAWSSKEGNEECVKLITSEWSKRSKEQVLIEQAAAQEVGELVSSTVWTEPHSPVIMKIRLMDWARGGREIERVHRDVFYHLGRRLPPDVIRSIERDYSDYSS</sequence>
<dbReference type="OrthoDB" id="5279806at2759"/>
<evidence type="ECO:0000313" key="1">
    <source>
        <dbReference type="EMBL" id="KAF4627936.1"/>
    </source>
</evidence>
<proteinExistence type="predicted"/>
<protein>
    <recommendedName>
        <fullName evidence="3">F-box domain-containing protein</fullName>
    </recommendedName>
</protein>
<dbReference type="Proteomes" id="UP000566819">
    <property type="component" value="Unassembled WGS sequence"/>
</dbReference>
<evidence type="ECO:0008006" key="3">
    <source>
        <dbReference type="Google" id="ProtNLM"/>
    </source>
</evidence>
<accession>A0A8H4RFY2</accession>
<name>A0A8H4RFY2_9HELO</name>
<comment type="caution">
    <text evidence="1">The sequence shown here is derived from an EMBL/GenBank/DDBJ whole genome shotgun (WGS) entry which is preliminary data.</text>
</comment>
<evidence type="ECO:0000313" key="2">
    <source>
        <dbReference type="Proteomes" id="UP000566819"/>
    </source>
</evidence>